<evidence type="ECO:0000313" key="1">
    <source>
        <dbReference type="EMBL" id="QEF99350.1"/>
    </source>
</evidence>
<dbReference type="AlphaFoldDB" id="A0A5B9MH89"/>
<dbReference type="Proteomes" id="UP000321353">
    <property type="component" value="Chromosome"/>
</dbReference>
<dbReference type="KEGG" id="smam:Mal15_34140"/>
<accession>A0A5B9MH89</accession>
<dbReference type="EMBL" id="CP036264">
    <property type="protein sequence ID" value="QEF99350.1"/>
    <property type="molecule type" value="Genomic_DNA"/>
</dbReference>
<evidence type="ECO:0008006" key="3">
    <source>
        <dbReference type="Google" id="ProtNLM"/>
    </source>
</evidence>
<organism evidence="1 2">
    <name type="scientific">Stieleria maiorica</name>
    <dbReference type="NCBI Taxonomy" id="2795974"/>
    <lineage>
        <taxon>Bacteria</taxon>
        <taxon>Pseudomonadati</taxon>
        <taxon>Planctomycetota</taxon>
        <taxon>Planctomycetia</taxon>
        <taxon>Pirellulales</taxon>
        <taxon>Pirellulaceae</taxon>
        <taxon>Stieleria</taxon>
    </lineage>
</organism>
<reference evidence="1 2" key="1">
    <citation type="submission" date="2019-02" db="EMBL/GenBank/DDBJ databases">
        <title>Planctomycetal bacteria perform biofilm scaping via a novel small molecule.</title>
        <authorList>
            <person name="Jeske O."/>
            <person name="Boedeker C."/>
            <person name="Wiegand S."/>
            <person name="Breitling P."/>
            <person name="Kallscheuer N."/>
            <person name="Jogler M."/>
            <person name="Rohde M."/>
            <person name="Petersen J."/>
            <person name="Medema M.H."/>
            <person name="Surup F."/>
            <person name="Jogler C."/>
        </authorList>
    </citation>
    <scope>NUCLEOTIDE SEQUENCE [LARGE SCALE GENOMIC DNA]</scope>
    <source>
        <strain evidence="1 2">Mal15</strain>
    </source>
</reference>
<sequence>MILSRRYGQLGNRLVLYSHLIAAARHYRVEFRNPSFAEYADLFPSTRDDVWCRYDAHLRPSPNHRPSRRQPSQRCRNALMHTMQAVAKSMNAIGMRHYPAKVIRLGAGEICDLEGDRFRSAIESGRTLLLQGWLFRSPRLLEQHWPHIRPFFSVSKTDRDAIDQRIRQARRESDVLVGVHIRRGDYADFLGGQYYYDDELYSRWMHSVCDQLPGRRVRFLVCSNEQLDEKAFAGLKISRGPGTALRDMYALAETDWMMGPPSTFTGWAALIGNRPRLELESREYRVVVPQPDTSQPFVEQVAA</sequence>
<gene>
    <name evidence="1" type="ORF">Mal15_34140</name>
</gene>
<proteinExistence type="predicted"/>
<name>A0A5B9MH89_9BACT</name>
<protein>
    <recommendedName>
        <fullName evidence="3">Glycosyl transferase family 11</fullName>
    </recommendedName>
</protein>
<evidence type="ECO:0000313" key="2">
    <source>
        <dbReference type="Proteomes" id="UP000321353"/>
    </source>
</evidence>
<keyword evidence="2" id="KW-1185">Reference proteome</keyword>